<sequence length="322" mass="37443">MKLIDFKKRIKQILSLISISYEIDNSDGVFSIINNLSLTNFIMCKITQNGLEFNLSSDKKKCFLIKKDDELLEDPPLYYLNDIYLNHSLSFLLIELAKWECSIGKFKYTHSNFNVYLKVRQLFPILITEKSYKTTLRLNNENSAMVVVNGDISFTILTQEQESLNKILKELAIEKDNVQNTEYTSNILMNGTICDKYIEGDIVFLNNLTKIKIPINKKVPTNKTVEFKIKKWIDNISEKKILDIKNNISKEIVYSTFSQCNSITESEMNSKINMLFNDLKVDHLVVNNACLSIYFKACNLYPDTMIVCLLNRKMLIEDYYVE</sequence>
<evidence type="ECO:0000313" key="2">
    <source>
        <dbReference type="Proteomes" id="UP000283601"/>
    </source>
</evidence>
<proteinExistence type="predicted"/>
<comment type="caution">
    <text evidence="1">The sequence shown here is derived from an EMBL/GenBank/DDBJ whole genome shotgun (WGS) entry which is preliminary data.</text>
</comment>
<dbReference type="Proteomes" id="UP000283601">
    <property type="component" value="Unassembled WGS sequence"/>
</dbReference>
<name>A0A414ID92_BACUN</name>
<protein>
    <submittedName>
        <fullName evidence="1">Uncharacterized protein</fullName>
    </submittedName>
</protein>
<dbReference type="EMBL" id="QSJZ01000036">
    <property type="protein sequence ID" value="RHE17389.1"/>
    <property type="molecule type" value="Genomic_DNA"/>
</dbReference>
<evidence type="ECO:0000313" key="1">
    <source>
        <dbReference type="EMBL" id="RHE17389.1"/>
    </source>
</evidence>
<gene>
    <name evidence="1" type="ORF">DW758_20650</name>
</gene>
<dbReference type="RefSeq" id="WP_117965528.1">
    <property type="nucleotide sequence ID" value="NZ_QRWJ01000012.1"/>
</dbReference>
<dbReference type="AlphaFoldDB" id="A0A414ID92"/>
<reference evidence="1 2" key="1">
    <citation type="submission" date="2018-08" db="EMBL/GenBank/DDBJ databases">
        <title>A genome reference for cultivated species of the human gut microbiota.</title>
        <authorList>
            <person name="Zou Y."/>
            <person name="Xue W."/>
            <person name="Luo G."/>
        </authorList>
    </citation>
    <scope>NUCLEOTIDE SEQUENCE [LARGE SCALE GENOMIC DNA]</scope>
    <source>
        <strain evidence="1 2">AM29-12AC</strain>
    </source>
</reference>
<accession>A0A414ID92</accession>
<organism evidence="1 2">
    <name type="scientific">Bacteroides uniformis</name>
    <dbReference type="NCBI Taxonomy" id="820"/>
    <lineage>
        <taxon>Bacteria</taxon>
        <taxon>Pseudomonadati</taxon>
        <taxon>Bacteroidota</taxon>
        <taxon>Bacteroidia</taxon>
        <taxon>Bacteroidales</taxon>
        <taxon>Bacteroidaceae</taxon>
        <taxon>Bacteroides</taxon>
    </lineage>
</organism>